<gene>
    <name evidence="3" type="ORF">AQPE_1250</name>
</gene>
<protein>
    <submittedName>
        <fullName evidence="3">Phage tail sheath protein FI</fullName>
    </submittedName>
</protein>
<feature type="domain" description="Tail sheath protein C-terminal" evidence="2">
    <location>
        <begin position="585"/>
        <end position="689"/>
    </location>
</feature>
<evidence type="ECO:0000313" key="3">
    <source>
        <dbReference type="EMBL" id="BBE17101.1"/>
    </source>
</evidence>
<organism evidence="3 4">
    <name type="scientific">Aquipluma nitroreducens</name>
    <dbReference type="NCBI Taxonomy" id="2010828"/>
    <lineage>
        <taxon>Bacteria</taxon>
        <taxon>Pseudomonadati</taxon>
        <taxon>Bacteroidota</taxon>
        <taxon>Bacteroidia</taxon>
        <taxon>Marinilabiliales</taxon>
        <taxon>Prolixibacteraceae</taxon>
        <taxon>Aquipluma</taxon>
    </lineage>
</organism>
<keyword evidence="4" id="KW-1185">Reference proteome</keyword>
<dbReference type="Proteomes" id="UP001193389">
    <property type="component" value="Chromosome"/>
</dbReference>
<accession>A0A5K7S6B9</accession>
<dbReference type="PANTHER" id="PTHR35861">
    <property type="match status" value="1"/>
</dbReference>
<dbReference type="RefSeq" id="WP_318350121.1">
    <property type="nucleotide sequence ID" value="NZ_AP018694.1"/>
</dbReference>
<evidence type="ECO:0000259" key="2">
    <source>
        <dbReference type="Pfam" id="PF17482"/>
    </source>
</evidence>
<reference evidence="3" key="1">
    <citation type="journal article" date="2020" name="Int. J. Syst. Evol. Microbiol.">
        <title>Aquipluma nitroreducens gen. nov. sp. nov., a novel facultatively anaerobic bacterium isolated from a freshwater lake.</title>
        <authorList>
            <person name="Watanabe M."/>
            <person name="Kojima H."/>
            <person name="Fukui M."/>
        </authorList>
    </citation>
    <scope>NUCLEOTIDE SEQUENCE</scope>
    <source>
        <strain evidence="3">MeG22</strain>
    </source>
</reference>
<name>A0A5K7S6B9_9BACT</name>
<dbReference type="Gene3D" id="3.40.50.11780">
    <property type="match status" value="2"/>
</dbReference>
<dbReference type="EMBL" id="AP018694">
    <property type="protein sequence ID" value="BBE17101.1"/>
    <property type="molecule type" value="Genomic_DNA"/>
</dbReference>
<dbReference type="PANTHER" id="PTHR35861:SF1">
    <property type="entry name" value="PHAGE TAIL SHEATH PROTEIN"/>
    <property type="match status" value="1"/>
</dbReference>
<dbReference type="Pfam" id="PF17482">
    <property type="entry name" value="Phage_sheath_1C"/>
    <property type="match status" value="1"/>
</dbReference>
<dbReference type="AlphaFoldDB" id="A0A5K7S6B9"/>
<dbReference type="KEGG" id="anf:AQPE_1250"/>
<comment type="similarity">
    <text evidence="1">Belongs to the myoviridae tail sheath protein family.</text>
</comment>
<evidence type="ECO:0000313" key="4">
    <source>
        <dbReference type="Proteomes" id="UP001193389"/>
    </source>
</evidence>
<evidence type="ECO:0000256" key="1">
    <source>
        <dbReference type="ARBA" id="ARBA00008005"/>
    </source>
</evidence>
<dbReference type="InterPro" id="IPR020287">
    <property type="entry name" value="Tail_sheath_C"/>
</dbReference>
<sequence length="696" mass="75705">MATAYKTPGVYVEEIAKFPPSVAQVETAIPAFIGYTEKATNKIKGDLKGVPTRLTSLLEYETWFGFAKPEKTISVTINDTLVNGTTSRAIVVDQPSAREPFLMYYSMQMYFANGGGPCYVVSVGRYGSDLDAADTQVTSINNFDDLKKGLGAVEKVDEVTLIVFPDATALSTASEFYGLYNDALTQCNKLQDRFTIIDTLSYDSTSPTDSNIDDLRNFILSDKDIIKYGAAYYPFLKTILDYQYNPKDITIAHYSYSAEAYETIKKNLEAIENLATGMPATVKKLVDLTTTPGNIAGDVSNVLFKMYDSVAGFDLGGVFATNDTKKTDFLALVETLLASLDKLADFKAKLNAEATAAATTIQDENPVIATSINAALAAFNADFVGAGKIDEVTANLHDLYSKMQAANTDVKVKNILNVNAVNFDAELKKLESYTPLNTQAGIVSTVDAFANVGANLTAVGTEIKKVEGKDKNNGALNGRKLSDVAAVDNSTYNKILTAIGNLPLELPPSSAIAGVYARVDKDRGVWKAPANVGLNYVTNLSVKITNESQESLNVDTTAGKSINAIRAFTGKGILVWGARTLAGNDNEWRYVPVRRFFNMVEESVKKATSQFVFEPNDANTWVKVRAMIENFLILQWRAGALAGAKPEQAFYVRVGLGQTMTAEDILNGYMHIEIGMAVVRPAEFIVLKFSHKLQEA</sequence>
<dbReference type="InterPro" id="IPR052042">
    <property type="entry name" value="Tail_sheath_structural"/>
</dbReference>
<proteinExistence type="inferred from homology"/>